<evidence type="ECO:0000256" key="1">
    <source>
        <dbReference type="SAM" id="MobiDB-lite"/>
    </source>
</evidence>
<evidence type="ECO:0000313" key="3">
    <source>
        <dbReference type="Proteomes" id="UP001476247"/>
    </source>
</evidence>
<evidence type="ECO:0000313" key="2">
    <source>
        <dbReference type="EMBL" id="GAA5799630.1"/>
    </source>
</evidence>
<reference evidence="2 3" key="1">
    <citation type="submission" date="2024-04" db="EMBL/GenBank/DDBJ databases">
        <title>genome sequences of Mucor flavus KT1a and Helicostylum pulchrum KT1b strains isolation_sourced from the surface of a dry-aged beef.</title>
        <authorList>
            <person name="Toyotome T."/>
            <person name="Hosono M."/>
            <person name="Torimaru M."/>
            <person name="Fukuda K."/>
            <person name="Mikami N."/>
        </authorList>
    </citation>
    <scope>NUCLEOTIDE SEQUENCE [LARGE SCALE GENOMIC DNA]</scope>
    <source>
        <strain evidence="2 3">KT1b</strain>
    </source>
</reference>
<dbReference type="EMBL" id="BAABUJ010000013">
    <property type="protein sequence ID" value="GAA5799630.1"/>
    <property type="molecule type" value="Genomic_DNA"/>
</dbReference>
<protein>
    <submittedName>
        <fullName evidence="2">Uncharacterized protein</fullName>
    </submittedName>
</protein>
<gene>
    <name evidence="2" type="ORF">HPULCUR_005046</name>
</gene>
<name>A0ABP9XZ04_9FUNG</name>
<sequence length="194" mass="21072">MFPRPQLYYPRIQAYESTIYNAIFFPNCTSLQDDRVVGIAHLHTLLTTVLLEIPVNVYFAAGGPFSTLSRFDLFGICLEVTVSGSNQTIIRDNDQNFPCFFPRNTIIVNSFTIERLIDPVPNTFRLPEILVLSPVNACRSIVSTGLESVNIFDASSTNNSEGSGPLGMGLARDVPQGTSTTAGGSVPAAPPAER</sequence>
<accession>A0ABP9XZ04</accession>
<proteinExistence type="predicted"/>
<keyword evidence="3" id="KW-1185">Reference proteome</keyword>
<organism evidence="2 3">
    <name type="scientific">Helicostylum pulchrum</name>
    <dbReference type="NCBI Taxonomy" id="562976"/>
    <lineage>
        <taxon>Eukaryota</taxon>
        <taxon>Fungi</taxon>
        <taxon>Fungi incertae sedis</taxon>
        <taxon>Mucoromycota</taxon>
        <taxon>Mucoromycotina</taxon>
        <taxon>Mucoromycetes</taxon>
        <taxon>Mucorales</taxon>
        <taxon>Mucorineae</taxon>
        <taxon>Mucoraceae</taxon>
        <taxon>Helicostylum</taxon>
    </lineage>
</organism>
<dbReference type="Proteomes" id="UP001476247">
    <property type="component" value="Unassembled WGS sequence"/>
</dbReference>
<feature type="region of interest" description="Disordered" evidence="1">
    <location>
        <begin position="156"/>
        <end position="194"/>
    </location>
</feature>
<comment type="caution">
    <text evidence="2">The sequence shown here is derived from an EMBL/GenBank/DDBJ whole genome shotgun (WGS) entry which is preliminary data.</text>
</comment>